<gene>
    <name evidence="3" type="ORF">G6F64_002349</name>
</gene>
<dbReference type="EMBL" id="JAANQT010000202">
    <property type="protein sequence ID" value="KAG1313323.1"/>
    <property type="molecule type" value="Genomic_DNA"/>
</dbReference>
<reference evidence="3" key="1">
    <citation type="journal article" date="2020" name="Microb. Genom.">
        <title>Genetic diversity of clinical and environmental Mucorales isolates obtained from an investigation of mucormycosis cases among solid organ transplant recipients.</title>
        <authorList>
            <person name="Nguyen M.H."/>
            <person name="Kaul D."/>
            <person name="Muto C."/>
            <person name="Cheng S.J."/>
            <person name="Richter R.A."/>
            <person name="Bruno V.M."/>
            <person name="Liu G."/>
            <person name="Beyhan S."/>
            <person name="Sundermann A.J."/>
            <person name="Mounaud S."/>
            <person name="Pasculle A.W."/>
            <person name="Nierman W.C."/>
            <person name="Driscoll E."/>
            <person name="Cumbie R."/>
            <person name="Clancy C.J."/>
            <person name="Dupont C.L."/>
        </authorList>
    </citation>
    <scope>NUCLEOTIDE SEQUENCE</scope>
    <source>
        <strain evidence="3">GL11</strain>
    </source>
</reference>
<sequence>MSVSSKGSFDYKYVNIPSINHPSIDRNLNDSFSSCESIERSPLPLPSSGNRSRDKISTKSEPIMRKTILTEQELARHNSMYEQSYYKEEEGKKLLECVEERCELLKQEFEARMKHLEEQFTKTEQEFSQSRCDIEELQSLEKEYINQGIQTDLRCEDINEIEVIIDN</sequence>
<keyword evidence="1" id="KW-0175">Coiled coil</keyword>
<evidence type="ECO:0000256" key="2">
    <source>
        <dbReference type="SAM" id="MobiDB-lite"/>
    </source>
</evidence>
<feature type="region of interest" description="Disordered" evidence="2">
    <location>
        <begin position="37"/>
        <end position="61"/>
    </location>
</feature>
<proteinExistence type="predicted"/>
<evidence type="ECO:0000313" key="4">
    <source>
        <dbReference type="Proteomes" id="UP000716291"/>
    </source>
</evidence>
<evidence type="ECO:0000256" key="1">
    <source>
        <dbReference type="SAM" id="Coils"/>
    </source>
</evidence>
<dbReference type="Proteomes" id="UP000716291">
    <property type="component" value="Unassembled WGS sequence"/>
</dbReference>
<evidence type="ECO:0000313" key="3">
    <source>
        <dbReference type="EMBL" id="KAG1313323.1"/>
    </source>
</evidence>
<name>A0A9P6XGQ6_RHIOR</name>
<comment type="caution">
    <text evidence="3">The sequence shown here is derived from an EMBL/GenBank/DDBJ whole genome shotgun (WGS) entry which is preliminary data.</text>
</comment>
<feature type="compositionally biased region" description="Basic and acidic residues" evidence="2">
    <location>
        <begin position="51"/>
        <end position="61"/>
    </location>
</feature>
<keyword evidence="4" id="KW-1185">Reference proteome</keyword>
<organism evidence="3 4">
    <name type="scientific">Rhizopus oryzae</name>
    <name type="common">Mucormycosis agent</name>
    <name type="synonym">Rhizopus arrhizus var. delemar</name>
    <dbReference type="NCBI Taxonomy" id="64495"/>
    <lineage>
        <taxon>Eukaryota</taxon>
        <taxon>Fungi</taxon>
        <taxon>Fungi incertae sedis</taxon>
        <taxon>Mucoromycota</taxon>
        <taxon>Mucoromycotina</taxon>
        <taxon>Mucoromycetes</taxon>
        <taxon>Mucorales</taxon>
        <taxon>Mucorineae</taxon>
        <taxon>Rhizopodaceae</taxon>
        <taxon>Rhizopus</taxon>
    </lineage>
</organism>
<dbReference type="AlphaFoldDB" id="A0A9P6XGQ6"/>
<protein>
    <submittedName>
        <fullName evidence="3">Uncharacterized protein</fullName>
    </submittedName>
</protein>
<feature type="coiled-coil region" evidence="1">
    <location>
        <begin position="88"/>
        <end position="126"/>
    </location>
</feature>
<accession>A0A9P6XGQ6</accession>